<gene>
    <name evidence="2" type="ORF">CU100_11045</name>
</gene>
<evidence type="ECO:0000313" key="3">
    <source>
        <dbReference type="Proteomes" id="UP000241158"/>
    </source>
</evidence>
<dbReference type="OrthoDB" id="9812467at2"/>
<keyword evidence="3" id="KW-1185">Reference proteome</keyword>
<dbReference type="PANTHER" id="PTHR40265">
    <property type="entry name" value="BLL2707 PROTEIN"/>
    <property type="match status" value="1"/>
</dbReference>
<dbReference type="GO" id="GO:0016829">
    <property type="term" value="F:lyase activity"/>
    <property type="evidence" value="ECO:0007669"/>
    <property type="project" value="UniProtKB-KW"/>
</dbReference>
<dbReference type="InterPro" id="IPR029068">
    <property type="entry name" value="Glyas_Bleomycin-R_OHBP_Dase"/>
</dbReference>
<reference evidence="3" key="1">
    <citation type="submission" date="2017-11" db="EMBL/GenBank/DDBJ databases">
        <authorList>
            <person name="Kuznetsova I."/>
            <person name="Sazanova A."/>
            <person name="Chirak E."/>
            <person name="Safronova V."/>
            <person name="Willems A."/>
        </authorList>
    </citation>
    <scope>NUCLEOTIDE SEQUENCE [LARGE SCALE GENOMIC DNA]</scope>
    <source>
        <strain evidence="3">PEPV15</strain>
    </source>
</reference>
<feature type="domain" description="Glyoxalase-like" evidence="1">
    <location>
        <begin position="12"/>
        <end position="203"/>
    </location>
</feature>
<evidence type="ECO:0000259" key="1">
    <source>
        <dbReference type="Pfam" id="PF13468"/>
    </source>
</evidence>
<dbReference type="RefSeq" id="WP_106716621.1">
    <property type="nucleotide sequence ID" value="NZ_JACHXT010000001.1"/>
</dbReference>
<name>A0A2P7AVC1_9HYPH</name>
<comment type="caution">
    <text evidence="2">The sequence shown here is derived from an EMBL/GenBank/DDBJ whole genome shotgun (WGS) entry which is preliminary data.</text>
</comment>
<organism evidence="2 3">
    <name type="scientific">Phyllobacterium endophyticum</name>
    <dbReference type="NCBI Taxonomy" id="1149773"/>
    <lineage>
        <taxon>Bacteria</taxon>
        <taxon>Pseudomonadati</taxon>
        <taxon>Pseudomonadota</taxon>
        <taxon>Alphaproteobacteria</taxon>
        <taxon>Hyphomicrobiales</taxon>
        <taxon>Phyllobacteriaceae</taxon>
        <taxon>Phyllobacterium</taxon>
    </lineage>
</organism>
<dbReference type="Proteomes" id="UP000241158">
    <property type="component" value="Unassembled WGS sequence"/>
</dbReference>
<dbReference type="PANTHER" id="PTHR40265:SF1">
    <property type="entry name" value="GLYOXALASE-LIKE DOMAIN-CONTAINING PROTEIN"/>
    <property type="match status" value="1"/>
</dbReference>
<protein>
    <submittedName>
        <fullName evidence="2">Lactoylglutathione lyase</fullName>
    </submittedName>
</protein>
<evidence type="ECO:0000313" key="2">
    <source>
        <dbReference type="EMBL" id="PSH58168.1"/>
    </source>
</evidence>
<dbReference type="EMBL" id="PGGN01000002">
    <property type="protein sequence ID" value="PSH58168.1"/>
    <property type="molecule type" value="Genomic_DNA"/>
</dbReference>
<sequence length="298" mass="32564">MTITAPRTPRPVDHLVLPTAGLDSARARLECLGFTVAPVGKHPFGTENVCVFLGDGSFLELLAVSQREMCEEEARNGNVFVARDQAYRFRNGDEGFSALVMGTHDATGDHEAFTKAGISAGNILDFFRPFTSPDGKEDIAGFRLAFAADLRAPDAFFFTCQRLNTPKVDRAALQTHKNGVFELREIVLSEVNPTDFQYLLQEVVNQRDVTAHSFGMDVRSATANVAVLTPQGLRSFFGIEASENERGLRLQAFVLAVRDIAAVETLLMTNNIPYEKRGSRLIVHKAPGQGAAIAFEAS</sequence>
<dbReference type="AlphaFoldDB" id="A0A2P7AVC1"/>
<keyword evidence="2" id="KW-0456">Lyase</keyword>
<dbReference type="Pfam" id="PF13468">
    <property type="entry name" value="Glyoxalase_3"/>
    <property type="match status" value="1"/>
</dbReference>
<dbReference type="InterPro" id="IPR025870">
    <property type="entry name" value="Glyoxalase-like_dom"/>
</dbReference>
<accession>A0A2P7AVC1</accession>
<proteinExistence type="predicted"/>
<dbReference type="Gene3D" id="3.10.180.10">
    <property type="entry name" value="2,3-Dihydroxybiphenyl 1,2-Dioxygenase, domain 1"/>
    <property type="match status" value="1"/>
</dbReference>
<dbReference type="SUPFAM" id="SSF54593">
    <property type="entry name" value="Glyoxalase/Bleomycin resistance protein/Dihydroxybiphenyl dioxygenase"/>
    <property type="match status" value="1"/>
</dbReference>